<dbReference type="Gene3D" id="2.180.10.10">
    <property type="entry name" value="RHS repeat-associated core"/>
    <property type="match status" value="2"/>
</dbReference>
<feature type="domain" description="Teneurin-like YD-shell" evidence="5">
    <location>
        <begin position="1079"/>
        <end position="1200"/>
    </location>
</feature>
<dbReference type="InterPro" id="IPR045351">
    <property type="entry name" value="DUF6531"/>
</dbReference>
<sequence length="1496" mass="165047">MTQGDSAGDGSAERIPPGAEPSDVIYGNPSDVDDLVIKLRAYAGAFKDGQDQLVDLSLMDWTGAGSEGFQNATTKLPLELESAQIYFQAAANALDSYADKLRSVQKRVKPIIEDADAARAASKKYWKDVNDYYDAQDRKDDPLPERPPEDDPGIAALEGCYRRLDKLESELQPVIDAAKKKLAKAAEKAPDKPPAPKGWNKVKKGLGDFADGAGDTLYGWYEGFDDLVKDGPQGLGLHLAGIQDGIAYAVDHPKEFAKAVTNWDEWQRNPARAAGQLTPELLLALATGGSGAIRRGGSVAKNAAQRLLNRERALRRDGSARRRTDSDPKRNCTPGGEKCTTGEPIDVATGEMVMSATDVTLPGALPLVLERHYVSGHPCGGWFGRTWAGTLDQRLEIDDAGVVYITGDGMLLTYPVPQPDVPTLPSSGPRWPLHWDGKPDSAFTITAPEHNRTLHFAALSTGGREMALKAITDRTGDSDRIDITYDEQGAPQEIVHSGGYRIAVDTDPKLLRITSLRLLHGEDHEHSTTLISFGYDEARNLTEVINSTGLPLRYQYDDRHRITSWTDRNGTTYAYVYDHRGRVLRGIGPDGILSGRLHYDTETRTTRYTDSQGNTTTYVYNEAYKVIAETDPLGNTTRTQWDDANRHPLAIADSLGNTTRYAYDDSGNLVRLDRPDGTAVTAAYNGHGQLLEVREPNGAVWRHTYDDRGSRIRTTDPMGATTHYAYDESGHLSSVTDPLGHTTHVVCNEAGLPVQVIDALDNTTTLRRGPHGHITRITDPLGYTTGQGWTIEGRPAWRTRPDGSRETWTWDAEGNLVEHTDPAGNTTRHTHAHFDLPATRTDPDGATYAFTYDTELRLTTVTNPQGRTWTYTYDGAGQVTAETDFNGRTLRYEHDAAGRLISRENGAGETLTYTRDALGRTIAMRTSDGTETTFAYDTAGRLTQAANPDTDLRRTYDARGGVLTETINNRTTAYAYDTAGNRTERITPSGLRSQWTYNATGRPTSLTTADNALRFAYDAAGRETACTFGDDVSLTQTWDSLDRLTTQALTHDHTSTLLQHREYAYRPDDHLTEIRELTSGTRRFELDPVGRVRAVHAHGWTETYAYDSAGNLTHATAPEHEAPGDRQFTGTIIHRAGRTTYEHDAQGRLFRRTRKLLNGQTRTWTYTWNAEDRLTHATTPGGERWHYTYDPLGRRTTKQRLAEDGAVADQIHFTWDGTRLAEQTAMDGAVTTWDYAPGTHRPITQTEHHASRDGAEKTASIPPLADSTPQSEYDTRFHAIITDLIGTPTELVTPDGTLAWQHRTTLWGTPLPTPLSAIDCPLRFPGQYADPETGLNYNCFRYYDPETARYLTPDPLGLAPADNPHVYVANPLTWIDQLGLEGCKSSPRFVDGDIWDDSFEVSGQTIETMATVRAAGDTLHLEGFMVFPKGTEGLSRAPIGPDALRQMKHALATQAQAEGYSTVVLNYERHIPKPDGSIFKRPGSMTLDVDKILGGE</sequence>
<dbReference type="Pfam" id="PF05593">
    <property type="entry name" value="RHS_repeat"/>
    <property type="match status" value="6"/>
</dbReference>
<feature type="compositionally biased region" description="Basic and acidic residues" evidence="2">
    <location>
        <begin position="313"/>
        <end position="330"/>
    </location>
</feature>
<protein>
    <submittedName>
        <fullName evidence="6">DUF6531 domain-containing protein</fullName>
    </submittedName>
</protein>
<dbReference type="InterPro" id="IPR049082">
    <property type="entry name" value="T7SS_signal"/>
</dbReference>
<accession>A0ABW8LIS3</accession>
<dbReference type="PANTHER" id="PTHR32305">
    <property type="match status" value="1"/>
</dbReference>
<dbReference type="PANTHER" id="PTHR32305:SF15">
    <property type="entry name" value="PROTEIN RHSA-RELATED"/>
    <property type="match status" value="1"/>
</dbReference>
<evidence type="ECO:0000256" key="2">
    <source>
        <dbReference type="SAM" id="MobiDB-lite"/>
    </source>
</evidence>
<dbReference type="RefSeq" id="WP_404745917.1">
    <property type="nucleotide sequence ID" value="NZ_JBJDQH010000003.1"/>
</dbReference>
<evidence type="ECO:0000259" key="3">
    <source>
        <dbReference type="Pfam" id="PF20148"/>
    </source>
</evidence>
<organism evidence="6 7">
    <name type="scientific">Streptomyces milbemycinicus</name>
    <dbReference type="NCBI Taxonomy" id="476552"/>
    <lineage>
        <taxon>Bacteria</taxon>
        <taxon>Bacillati</taxon>
        <taxon>Actinomycetota</taxon>
        <taxon>Actinomycetes</taxon>
        <taxon>Kitasatosporales</taxon>
        <taxon>Streptomycetaceae</taxon>
        <taxon>Streptomyces</taxon>
    </lineage>
</organism>
<evidence type="ECO:0000259" key="5">
    <source>
        <dbReference type="Pfam" id="PF25023"/>
    </source>
</evidence>
<dbReference type="Pfam" id="PF25023">
    <property type="entry name" value="TEN_YD-shell"/>
    <property type="match status" value="2"/>
</dbReference>
<keyword evidence="1" id="KW-0677">Repeat</keyword>
<feature type="domain" description="DUF6531" evidence="3">
    <location>
        <begin position="342"/>
        <end position="414"/>
    </location>
</feature>
<dbReference type="InterPro" id="IPR022385">
    <property type="entry name" value="Rhs_assc_core"/>
</dbReference>
<feature type="region of interest" description="Disordered" evidence="2">
    <location>
        <begin position="313"/>
        <end position="343"/>
    </location>
</feature>
<dbReference type="InterPro" id="IPR006530">
    <property type="entry name" value="YD"/>
</dbReference>
<gene>
    <name evidence="6" type="ORF">ACI2L5_08115</name>
</gene>
<dbReference type="NCBIfam" id="TIGR01643">
    <property type="entry name" value="YD_repeat_2x"/>
    <property type="match status" value="14"/>
</dbReference>
<evidence type="ECO:0000256" key="1">
    <source>
        <dbReference type="ARBA" id="ARBA00022737"/>
    </source>
</evidence>
<name>A0ABW8LIS3_9ACTN</name>
<feature type="region of interest" description="Disordered" evidence="2">
    <location>
        <begin position="1"/>
        <end position="28"/>
    </location>
</feature>
<reference evidence="6 7" key="1">
    <citation type="submission" date="2024-11" db="EMBL/GenBank/DDBJ databases">
        <title>The Natural Products Discovery Center: Release of the First 8490 Sequenced Strains for Exploring Actinobacteria Biosynthetic Diversity.</title>
        <authorList>
            <person name="Kalkreuter E."/>
            <person name="Kautsar S.A."/>
            <person name="Yang D."/>
            <person name="Bader C.D."/>
            <person name="Teijaro C.N."/>
            <person name="Fluegel L."/>
            <person name="Davis C.M."/>
            <person name="Simpson J.R."/>
            <person name="Lauterbach L."/>
            <person name="Steele A.D."/>
            <person name="Gui C."/>
            <person name="Meng S."/>
            <person name="Li G."/>
            <person name="Viehrig K."/>
            <person name="Ye F."/>
            <person name="Su P."/>
            <person name="Kiefer A.F."/>
            <person name="Nichols A."/>
            <person name="Cepeda A.J."/>
            <person name="Yan W."/>
            <person name="Fan B."/>
            <person name="Jiang Y."/>
            <person name="Adhikari A."/>
            <person name="Zheng C.-J."/>
            <person name="Schuster L."/>
            <person name="Cowan T.M."/>
            <person name="Smanski M.J."/>
            <person name="Chevrette M.G."/>
            <person name="De Carvalho L.P.S."/>
            <person name="Shen B."/>
        </authorList>
    </citation>
    <scope>NUCLEOTIDE SEQUENCE [LARGE SCALE GENOMIC DNA]</scope>
    <source>
        <strain evidence="6 7">NPDC020863</strain>
    </source>
</reference>
<evidence type="ECO:0000313" key="7">
    <source>
        <dbReference type="Proteomes" id="UP001620295"/>
    </source>
</evidence>
<dbReference type="Pfam" id="PF21725">
    <property type="entry name" value="T7SS_signal"/>
    <property type="match status" value="1"/>
</dbReference>
<dbReference type="NCBIfam" id="TIGR03696">
    <property type="entry name" value="Rhs_assc_core"/>
    <property type="match status" value="1"/>
</dbReference>
<feature type="compositionally biased region" description="Basic and acidic residues" evidence="2">
    <location>
        <begin position="1246"/>
        <end position="1256"/>
    </location>
</feature>
<comment type="caution">
    <text evidence="6">The sequence shown here is derived from an EMBL/GenBank/DDBJ whole genome shotgun (WGS) entry which is preliminary data.</text>
</comment>
<feature type="domain" description="Putative T7SS secretion signal" evidence="4">
    <location>
        <begin position="19"/>
        <end position="193"/>
    </location>
</feature>
<dbReference type="EMBL" id="JBJDQH010000003">
    <property type="protein sequence ID" value="MFK4264894.1"/>
    <property type="molecule type" value="Genomic_DNA"/>
</dbReference>
<feature type="domain" description="Teneurin-like YD-shell" evidence="5">
    <location>
        <begin position="465"/>
        <end position="666"/>
    </location>
</feature>
<dbReference type="Pfam" id="PF20148">
    <property type="entry name" value="DUF6531"/>
    <property type="match status" value="1"/>
</dbReference>
<evidence type="ECO:0000259" key="4">
    <source>
        <dbReference type="Pfam" id="PF21725"/>
    </source>
</evidence>
<dbReference type="InterPro" id="IPR056823">
    <property type="entry name" value="TEN-like_YD-shell"/>
</dbReference>
<dbReference type="Proteomes" id="UP001620295">
    <property type="component" value="Unassembled WGS sequence"/>
</dbReference>
<dbReference type="InterPro" id="IPR031325">
    <property type="entry name" value="RHS_repeat"/>
</dbReference>
<proteinExistence type="predicted"/>
<keyword evidence="7" id="KW-1185">Reference proteome</keyword>
<feature type="region of interest" description="Disordered" evidence="2">
    <location>
        <begin position="1236"/>
        <end position="1271"/>
    </location>
</feature>
<dbReference type="InterPro" id="IPR050708">
    <property type="entry name" value="T6SS_VgrG/RHS"/>
</dbReference>
<evidence type="ECO:0000313" key="6">
    <source>
        <dbReference type="EMBL" id="MFK4264894.1"/>
    </source>
</evidence>